<feature type="signal peptide" evidence="1">
    <location>
        <begin position="1"/>
        <end position="19"/>
    </location>
</feature>
<reference evidence="2 3" key="1">
    <citation type="submission" date="2018-03" db="EMBL/GenBank/DDBJ databases">
        <title>Genome sequencing of Phreatobacter sp.</title>
        <authorList>
            <person name="Kim S.-J."/>
            <person name="Heo J."/>
            <person name="Kwon S.-W."/>
        </authorList>
    </citation>
    <scope>NUCLEOTIDE SEQUENCE [LARGE SCALE GENOMIC DNA]</scope>
    <source>
        <strain evidence="2 3">S-12</strain>
    </source>
</reference>
<protein>
    <submittedName>
        <fullName evidence="2">Uncharacterized protein</fullName>
    </submittedName>
</protein>
<keyword evidence="3" id="KW-1185">Reference proteome</keyword>
<dbReference type="RefSeq" id="WP_106748939.1">
    <property type="nucleotide sequence ID" value="NZ_CP027668.1"/>
</dbReference>
<dbReference type="KEGG" id="phr:C6569_11275"/>
<feature type="chain" id="PRO_5015670870" evidence="1">
    <location>
        <begin position="20"/>
        <end position="77"/>
    </location>
</feature>
<gene>
    <name evidence="2" type="ORF">C6569_11275</name>
</gene>
<keyword evidence="1" id="KW-0732">Signal</keyword>
<name>A0A2S0NBR0_9HYPH</name>
<sequence>MKPILTAAFLALLTTSAMAQGADTCAGYLKSLAEMEAAMKAAGTAMPPTDPNDAKIIAYCRANPRASLADAMTKALQ</sequence>
<organism evidence="2 3">
    <name type="scientific">Phreatobacter cathodiphilus</name>
    <dbReference type="NCBI Taxonomy" id="1868589"/>
    <lineage>
        <taxon>Bacteria</taxon>
        <taxon>Pseudomonadati</taxon>
        <taxon>Pseudomonadota</taxon>
        <taxon>Alphaproteobacteria</taxon>
        <taxon>Hyphomicrobiales</taxon>
        <taxon>Phreatobacteraceae</taxon>
        <taxon>Phreatobacter</taxon>
    </lineage>
</organism>
<evidence type="ECO:0000313" key="3">
    <source>
        <dbReference type="Proteomes" id="UP000237889"/>
    </source>
</evidence>
<proteinExistence type="predicted"/>
<dbReference type="Proteomes" id="UP000237889">
    <property type="component" value="Chromosome"/>
</dbReference>
<accession>A0A2S0NBR0</accession>
<dbReference type="EMBL" id="CP027668">
    <property type="protein sequence ID" value="AVO45598.1"/>
    <property type="molecule type" value="Genomic_DNA"/>
</dbReference>
<evidence type="ECO:0000256" key="1">
    <source>
        <dbReference type="SAM" id="SignalP"/>
    </source>
</evidence>
<evidence type="ECO:0000313" key="2">
    <source>
        <dbReference type="EMBL" id="AVO45598.1"/>
    </source>
</evidence>
<dbReference type="AlphaFoldDB" id="A0A2S0NBR0"/>
<dbReference type="OrthoDB" id="8481599at2"/>